<dbReference type="STRING" id="604354.TSIB_2052"/>
<dbReference type="SUPFAM" id="SSF55729">
    <property type="entry name" value="Acyl-CoA N-acyltransferases (Nat)"/>
    <property type="match status" value="1"/>
</dbReference>
<evidence type="ECO:0000313" key="2">
    <source>
        <dbReference type="EMBL" id="ACS91099.1"/>
    </source>
</evidence>
<accession>C6A0B8</accession>
<dbReference type="eggNOG" id="arCOG03320">
    <property type="taxonomic scope" value="Archaea"/>
</dbReference>
<name>C6A0B8_THESM</name>
<dbReference type="InterPro" id="IPR038740">
    <property type="entry name" value="BioF2-like_GNAT_dom"/>
</dbReference>
<dbReference type="KEGG" id="tsi:TSIB_2052"/>
<evidence type="ECO:0000313" key="3">
    <source>
        <dbReference type="Proteomes" id="UP000009079"/>
    </source>
</evidence>
<organism evidence="2 3">
    <name type="scientific">Thermococcus sibiricus (strain DSM 12597 / MM 739)</name>
    <dbReference type="NCBI Taxonomy" id="604354"/>
    <lineage>
        <taxon>Archaea</taxon>
        <taxon>Methanobacteriati</taxon>
        <taxon>Methanobacteriota</taxon>
        <taxon>Thermococci</taxon>
        <taxon>Thermococcales</taxon>
        <taxon>Thermococcaceae</taxon>
        <taxon>Thermococcus</taxon>
    </lineage>
</organism>
<dbReference type="EMBL" id="CP001463">
    <property type="protein sequence ID" value="ACS91099.1"/>
    <property type="molecule type" value="Genomic_DNA"/>
</dbReference>
<dbReference type="PANTHER" id="PTHR36174">
    <property type="entry name" value="LIPID II:GLYCINE GLYCYLTRANSFERASE"/>
    <property type="match status" value="1"/>
</dbReference>
<dbReference type="AlphaFoldDB" id="C6A0B8"/>
<protein>
    <recommendedName>
        <fullName evidence="1">BioF2-like acetyltransferase domain-containing protein</fullName>
    </recommendedName>
</protein>
<dbReference type="OrthoDB" id="67287at2157"/>
<keyword evidence="3" id="KW-1185">Reference proteome</keyword>
<proteinExistence type="predicted"/>
<gene>
    <name evidence="2" type="ordered locus">TSIB_2052</name>
</gene>
<reference evidence="2 3" key="1">
    <citation type="journal article" date="2009" name="Appl. Environ. Microbiol.">
        <title>Metabolic versatility and indigenous origin of the archaeon Thermococcus sibiricus, isolated from a siberian oil reservoir, as revealed by genome analysis.</title>
        <authorList>
            <person name="Mardanov A.V."/>
            <person name="Ravin N.V."/>
            <person name="Svetlitchnyi V.A."/>
            <person name="Beletsky A.V."/>
            <person name="Miroshnichenko M.L."/>
            <person name="Bonch-Osmolovskaya E.A."/>
            <person name="Skryabin K.G."/>
        </authorList>
    </citation>
    <scope>NUCLEOTIDE SEQUENCE [LARGE SCALE GENOMIC DNA]</scope>
    <source>
        <strain evidence="3">DSM 12597 / MM 739</strain>
    </source>
</reference>
<dbReference type="InterPro" id="IPR050644">
    <property type="entry name" value="PG_Glycine_Bridge_Synth"/>
</dbReference>
<dbReference type="Gene3D" id="3.40.630.30">
    <property type="match status" value="1"/>
</dbReference>
<dbReference type="RefSeq" id="WP_015850315.1">
    <property type="nucleotide sequence ID" value="NC_012883.1"/>
</dbReference>
<dbReference type="InterPro" id="IPR016181">
    <property type="entry name" value="Acyl_CoA_acyltransferase"/>
</dbReference>
<dbReference type="GeneID" id="8097066"/>
<dbReference type="HOGENOM" id="CLU_073603_0_0_2"/>
<dbReference type="Pfam" id="PF13480">
    <property type="entry name" value="Acetyltransf_6"/>
    <property type="match status" value="1"/>
</dbReference>
<dbReference type="PANTHER" id="PTHR36174:SF1">
    <property type="entry name" value="LIPID II:GLYCINE GLYCYLTRANSFERASE"/>
    <property type="match status" value="1"/>
</dbReference>
<dbReference type="Proteomes" id="UP000009079">
    <property type="component" value="Chromosome"/>
</dbReference>
<sequence length="333" mass="39051">MGKFDHPNIQKFANEISIREYSSKFRKEWDKFISESKNGTFLFYRNYMEYHSDRFEDHSLMFFYKNTLVGVMPANIEKDKIYSHAGLTYGGVVSGNKMRTPVMMGLFKALTSYLEDMGITKLVYKPVPHIYHIIPAEEDLYALFRFGARLIRRDVSSTIDLTEKIRFSSGRRRSIKNAKSHGLVIKQTDDFDTYMSIVEENLRKKYGVKPTHTADEIKLLASRFPEHIKLFAVYYKGEMVAGVIMYESNKKVAHAQYIASNEIGKELYALDYLFDYLINEYYSRINPRKYFDFGISTENEGKYLNFDLITYKEQFGARATVYDRYELKIGDEI</sequence>
<feature type="domain" description="BioF2-like acetyltransferase" evidence="1">
    <location>
        <begin position="172"/>
        <end position="298"/>
    </location>
</feature>
<evidence type="ECO:0000259" key="1">
    <source>
        <dbReference type="Pfam" id="PF13480"/>
    </source>
</evidence>